<dbReference type="OrthoDB" id="5419113at2"/>
<dbReference type="SUPFAM" id="SSF52402">
    <property type="entry name" value="Adenine nucleotide alpha hydrolases-like"/>
    <property type="match status" value="1"/>
</dbReference>
<accession>A0A4R4UIL0</accession>
<dbReference type="Pfam" id="PF00582">
    <property type="entry name" value="Usp"/>
    <property type="match status" value="1"/>
</dbReference>
<evidence type="ECO:0000259" key="1">
    <source>
        <dbReference type="Pfam" id="PF00582"/>
    </source>
</evidence>
<dbReference type="Proteomes" id="UP000294744">
    <property type="component" value="Unassembled WGS sequence"/>
</dbReference>
<protein>
    <submittedName>
        <fullName evidence="2">Universal stress protein</fullName>
    </submittedName>
</protein>
<feature type="domain" description="UspA" evidence="1">
    <location>
        <begin position="62"/>
        <end position="115"/>
    </location>
</feature>
<dbReference type="RefSeq" id="WP_132624178.1">
    <property type="nucleotide sequence ID" value="NZ_SMKV01000018.1"/>
</dbReference>
<dbReference type="InterPro" id="IPR006016">
    <property type="entry name" value="UspA"/>
</dbReference>
<name>A0A4R4UIL0_9PSEU</name>
<gene>
    <name evidence="2" type="ORF">E1161_16440</name>
</gene>
<evidence type="ECO:0000313" key="2">
    <source>
        <dbReference type="EMBL" id="TDC91511.1"/>
    </source>
</evidence>
<dbReference type="EMBL" id="SMKV01000018">
    <property type="protein sequence ID" value="TDC91511.1"/>
    <property type="molecule type" value="Genomic_DNA"/>
</dbReference>
<dbReference type="Gene3D" id="3.40.50.12370">
    <property type="match status" value="1"/>
</dbReference>
<sequence>MTIIVAVPDSPEGAVAFTAAVAEAKQIGTDLVAVNLGLRQLDIAPLDPAVSVTVVDRLGPDDRDPVDAVLDEITERNGTRLVIGVKQRSPVGKAFFGSVSQRLLLDSPVPVLAVKPSEGQGNAARS</sequence>
<reference evidence="2 3" key="1">
    <citation type="submission" date="2019-03" db="EMBL/GenBank/DDBJ databases">
        <title>Draft genome sequences of novel Actinobacteria.</title>
        <authorList>
            <person name="Sahin N."/>
            <person name="Ay H."/>
            <person name="Saygin H."/>
        </authorList>
    </citation>
    <scope>NUCLEOTIDE SEQUENCE [LARGE SCALE GENOMIC DNA]</scope>
    <source>
        <strain evidence="2 3">16K404</strain>
    </source>
</reference>
<comment type="caution">
    <text evidence="2">The sequence shown here is derived from an EMBL/GenBank/DDBJ whole genome shotgun (WGS) entry which is preliminary data.</text>
</comment>
<proteinExistence type="predicted"/>
<dbReference type="AlphaFoldDB" id="A0A4R4UIL0"/>
<organism evidence="2 3">
    <name type="scientific">Saccharopolyspora aridisoli</name>
    <dbReference type="NCBI Taxonomy" id="2530385"/>
    <lineage>
        <taxon>Bacteria</taxon>
        <taxon>Bacillati</taxon>
        <taxon>Actinomycetota</taxon>
        <taxon>Actinomycetes</taxon>
        <taxon>Pseudonocardiales</taxon>
        <taxon>Pseudonocardiaceae</taxon>
        <taxon>Saccharopolyspora</taxon>
    </lineage>
</organism>
<keyword evidence="3" id="KW-1185">Reference proteome</keyword>
<dbReference type="CDD" id="cd00293">
    <property type="entry name" value="USP-like"/>
    <property type="match status" value="1"/>
</dbReference>
<evidence type="ECO:0000313" key="3">
    <source>
        <dbReference type="Proteomes" id="UP000294744"/>
    </source>
</evidence>